<dbReference type="InterPro" id="IPR021146">
    <property type="entry name" value="Phage_gp6-like_head-tail"/>
</dbReference>
<dbReference type="RefSeq" id="WP_132805431.1">
    <property type="nucleotide sequence ID" value="NZ_SMAK01000002.1"/>
</dbReference>
<sequence>MSAITVHDLKAHLNITHSGDDDLLAGKIAAASAWIDRFLEVPLADYPVAEPPEMTPEEAEAFDFEAFDPYAGVPAPIKEAVRQLAAHLYENREASLVGITAEAVPFGLFDLIGPYRAWSF</sequence>
<accession>A0A4R3MG02</accession>
<name>A0A4R3MG02_9HYPH</name>
<evidence type="ECO:0000313" key="1">
    <source>
        <dbReference type="EMBL" id="TCT12665.1"/>
    </source>
</evidence>
<dbReference type="Proteomes" id="UP000295678">
    <property type="component" value="Unassembled WGS sequence"/>
</dbReference>
<dbReference type="AlphaFoldDB" id="A0A4R3MG02"/>
<organism evidence="1 2">
    <name type="scientific">Tepidamorphus gemmatus</name>
    <dbReference type="NCBI Taxonomy" id="747076"/>
    <lineage>
        <taxon>Bacteria</taxon>
        <taxon>Pseudomonadati</taxon>
        <taxon>Pseudomonadota</taxon>
        <taxon>Alphaproteobacteria</taxon>
        <taxon>Hyphomicrobiales</taxon>
        <taxon>Tepidamorphaceae</taxon>
        <taxon>Tepidamorphus</taxon>
    </lineage>
</organism>
<comment type="caution">
    <text evidence="1">The sequence shown here is derived from an EMBL/GenBank/DDBJ whole genome shotgun (WGS) entry which is preliminary data.</text>
</comment>
<dbReference type="OrthoDB" id="7307102at2"/>
<dbReference type="InterPro" id="IPR006450">
    <property type="entry name" value="Phage_HK97_gp6-like"/>
</dbReference>
<evidence type="ECO:0000313" key="2">
    <source>
        <dbReference type="Proteomes" id="UP000295678"/>
    </source>
</evidence>
<protein>
    <submittedName>
        <fullName evidence="1">Putative phiE125 gp8 family phage protein</fullName>
    </submittedName>
</protein>
<dbReference type="Pfam" id="PF05135">
    <property type="entry name" value="Phage_connect_1"/>
    <property type="match status" value="1"/>
</dbReference>
<dbReference type="Gene3D" id="1.10.3230.30">
    <property type="entry name" value="Phage gp6-like head-tail connector protein"/>
    <property type="match status" value="1"/>
</dbReference>
<gene>
    <name evidence="1" type="ORF">EDC22_102350</name>
</gene>
<keyword evidence="2" id="KW-1185">Reference proteome</keyword>
<reference evidence="1 2" key="1">
    <citation type="submission" date="2019-03" db="EMBL/GenBank/DDBJ databases">
        <title>Genomic Encyclopedia of Type Strains, Phase IV (KMG-IV): sequencing the most valuable type-strain genomes for metagenomic binning, comparative biology and taxonomic classification.</title>
        <authorList>
            <person name="Goeker M."/>
        </authorList>
    </citation>
    <scope>NUCLEOTIDE SEQUENCE [LARGE SCALE GENOMIC DNA]</scope>
    <source>
        <strain evidence="1 2">DSM 19345</strain>
    </source>
</reference>
<dbReference type="CDD" id="cd08054">
    <property type="entry name" value="gp6"/>
    <property type="match status" value="1"/>
</dbReference>
<dbReference type="EMBL" id="SMAK01000002">
    <property type="protein sequence ID" value="TCT12665.1"/>
    <property type="molecule type" value="Genomic_DNA"/>
</dbReference>
<proteinExistence type="predicted"/>
<dbReference type="NCBIfam" id="TIGR01560">
    <property type="entry name" value="put_DNA_pack"/>
    <property type="match status" value="1"/>
</dbReference>